<dbReference type="PROSITE" id="PS50943">
    <property type="entry name" value="HTH_CROC1"/>
    <property type="match status" value="1"/>
</dbReference>
<dbReference type="AlphaFoldDB" id="A0ABC8BZ16"/>
<dbReference type="PANTHER" id="PTHR46558">
    <property type="entry name" value="TRACRIPTIONAL REGULATORY PROTEIN-RELATED-RELATED"/>
    <property type="match status" value="1"/>
</dbReference>
<protein>
    <recommendedName>
        <fullName evidence="3">HTH cro/C1-type domain-containing protein</fullName>
    </recommendedName>
</protein>
<dbReference type="GO" id="GO:0003677">
    <property type="term" value="F:DNA binding"/>
    <property type="evidence" value="ECO:0007669"/>
    <property type="project" value="UniProtKB-KW"/>
</dbReference>
<dbReference type="SMART" id="SM00530">
    <property type="entry name" value="HTH_XRE"/>
    <property type="match status" value="1"/>
</dbReference>
<reference evidence="4 5" key="1">
    <citation type="submission" date="2017-04" db="EMBL/GenBank/DDBJ databases">
        <title>The complete genome sequence of Streptomyces albolongus YIM 101047, the producer of novel bafilomycins and novel odoriferous sesquiterpenoids.</title>
        <authorList>
            <person name="Yin M."/>
            <person name="Jiang Y."/>
        </authorList>
    </citation>
    <scope>NUCLEOTIDE SEQUENCE [LARGE SCALE GENOMIC DNA]</scope>
    <source>
        <strain evidence="4 5">YIM 101047</strain>
    </source>
</reference>
<feature type="domain" description="HTH cro/C1-type" evidence="3">
    <location>
        <begin position="23"/>
        <end position="77"/>
    </location>
</feature>
<feature type="region of interest" description="Disordered" evidence="2">
    <location>
        <begin position="78"/>
        <end position="100"/>
    </location>
</feature>
<evidence type="ECO:0000256" key="2">
    <source>
        <dbReference type="SAM" id="MobiDB-lite"/>
    </source>
</evidence>
<dbReference type="Proteomes" id="UP000192251">
    <property type="component" value="Chromosome"/>
</dbReference>
<dbReference type="EMBL" id="CP020563">
    <property type="protein sequence ID" value="ARF75667.1"/>
    <property type="molecule type" value="Genomic_DNA"/>
</dbReference>
<evidence type="ECO:0000313" key="5">
    <source>
        <dbReference type="Proteomes" id="UP000192251"/>
    </source>
</evidence>
<proteinExistence type="predicted"/>
<dbReference type="Gene3D" id="1.10.260.40">
    <property type="entry name" value="lambda repressor-like DNA-binding domains"/>
    <property type="match status" value="1"/>
</dbReference>
<dbReference type="Pfam" id="PF13560">
    <property type="entry name" value="HTH_31"/>
    <property type="match status" value="1"/>
</dbReference>
<keyword evidence="1" id="KW-0238">DNA-binding</keyword>
<name>A0ABC8BZ16_9ACTN</name>
<gene>
    <name evidence="4" type="ORF">B7C62_27990</name>
</gene>
<evidence type="ECO:0000313" key="4">
    <source>
        <dbReference type="EMBL" id="ARF75667.1"/>
    </source>
</evidence>
<accession>A0ABC8BZ16</accession>
<dbReference type="RefSeq" id="WP_084750210.1">
    <property type="nucleotide sequence ID" value="NZ_CP020563.1"/>
</dbReference>
<dbReference type="InterPro" id="IPR001387">
    <property type="entry name" value="Cro/C1-type_HTH"/>
</dbReference>
<evidence type="ECO:0000256" key="1">
    <source>
        <dbReference type="ARBA" id="ARBA00023125"/>
    </source>
</evidence>
<keyword evidence="5" id="KW-1185">Reference proteome</keyword>
<dbReference type="CDD" id="cd00093">
    <property type="entry name" value="HTH_XRE"/>
    <property type="match status" value="1"/>
</dbReference>
<dbReference type="PANTHER" id="PTHR46558:SF3">
    <property type="entry name" value="TRANSCRIPTIONAL REGULATOR"/>
    <property type="match status" value="1"/>
</dbReference>
<dbReference type="SUPFAM" id="SSF47413">
    <property type="entry name" value="lambda repressor-like DNA-binding domains"/>
    <property type="match status" value="1"/>
</dbReference>
<dbReference type="InterPro" id="IPR010982">
    <property type="entry name" value="Lambda_DNA-bd_dom_sf"/>
</dbReference>
<evidence type="ECO:0000259" key="3">
    <source>
        <dbReference type="PROSITE" id="PS50943"/>
    </source>
</evidence>
<feature type="compositionally biased region" description="Basic and acidic residues" evidence="2">
    <location>
        <begin position="78"/>
        <end position="91"/>
    </location>
</feature>
<dbReference type="KEGG" id="kab:B7C62_27990"/>
<organism evidence="4 5">
    <name type="scientific">Kitasatospora albolonga</name>
    <dbReference type="NCBI Taxonomy" id="68173"/>
    <lineage>
        <taxon>Bacteria</taxon>
        <taxon>Bacillati</taxon>
        <taxon>Actinomycetota</taxon>
        <taxon>Actinomycetes</taxon>
        <taxon>Kitasatosporales</taxon>
        <taxon>Streptomycetaceae</taxon>
        <taxon>Kitasatospora</taxon>
    </lineage>
</organism>
<sequence>MPLRRTAPPTWAIDRRRLLGIRIAEARRAAALSQEQLGDLVGVERRTIQRYEAGNRDPRYTDLLLIARALGAPLAELVREEERPPLRREEQGPPSGPPAP</sequence>